<dbReference type="EMBL" id="DQTV01000069">
    <property type="protein sequence ID" value="HIP57159.1"/>
    <property type="molecule type" value="Genomic_DNA"/>
</dbReference>
<dbReference type="GO" id="GO:0006261">
    <property type="term" value="P:DNA-templated DNA replication"/>
    <property type="evidence" value="ECO:0007669"/>
    <property type="project" value="TreeGrafter"/>
</dbReference>
<dbReference type="SUPFAM" id="SSF53098">
    <property type="entry name" value="Ribonuclease H-like"/>
    <property type="match status" value="1"/>
</dbReference>
<protein>
    <recommendedName>
        <fullName evidence="8">DNA polymerase</fullName>
        <ecNumber evidence="8">2.7.7.7</ecNumber>
    </recommendedName>
</protein>
<proteinExistence type="inferred from homology"/>
<dbReference type="GO" id="GO:0000166">
    <property type="term" value="F:nucleotide binding"/>
    <property type="evidence" value="ECO:0007669"/>
    <property type="project" value="InterPro"/>
</dbReference>
<dbReference type="AlphaFoldDB" id="A0A833DUR0"/>
<dbReference type="InterPro" id="IPR043502">
    <property type="entry name" value="DNA/RNA_pol_sf"/>
</dbReference>
<feature type="compositionally biased region" description="Basic and acidic residues" evidence="9">
    <location>
        <begin position="60"/>
        <end position="69"/>
    </location>
</feature>
<comment type="catalytic activity">
    <reaction evidence="7 8">
        <text>DNA(n) + a 2'-deoxyribonucleoside 5'-triphosphate = DNA(n+1) + diphosphate</text>
        <dbReference type="Rhea" id="RHEA:22508"/>
        <dbReference type="Rhea" id="RHEA-COMP:17339"/>
        <dbReference type="Rhea" id="RHEA-COMP:17340"/>
        <dbReference type="ChEBI" id="CHEBI:33019"/>
        <dbReference type="ChEBI" id="CHEBI:61560"/>
        <dbReference type="ChEBI" id="CHEBI:173112"/>
        <dbReference type="EC" id="2.7.7.7"/>
    </reaction>
</comment>
<dbReference type="InterPro" id="IPR012337">
    <property type="entry name" value="RNaseH-like_sf"/>
</dbReference>
<dbReference type="InterPro" id="IPR050240">
    <property type="entry name" value="DNA_pol_type-B"/>
</dbReference>
<dbReference type="PROSITE" id="PS00116">
    <property type="entry name" value="DNA_POLYMERASE_B"/>
    <property type="match status" value="1"/>
</dbReference>
<comment type="caution">
    <text evidence="12">The sequence shown here is derived from an EMBL/GenBank/DDBJ whole genome shotgun (WGS) entry which is preliminary data.</text>
</comment>
<organism evidence="12 13">
    <name type="scientific">Ignisphaera aggregans</name>
    <dbReference type="NCBI Taxonomy" id="334771"/>
    <lineage>
        <taxon>Archaea</taxon>
        <taxon>Thermoproteota</taxon>
        <taxon>Thermoprotei</taxon>
        <taxon>Desulfurococcales</taxon>
        <taxon>Desulfurococcaceae</taxon>
        <taxon>Ignisphaera</taxon>
    </lineage>
</organism>
<name>A0A833DUR0_9CREN</name>
<feature type="domain" description="DNA-directed DNA polymerase family B multifunctional" evidence="10">
    <location>
        <begin position="567"/>
        <end position="947"/>
    </location>
</feature>
<dbReference type="GO" id="GO:0003677">
    <property type="term" value="F:DNA binding"/>
    <property type="evidence" value="ECO:0007669"/>
    <property type="project" value="UniProtKB-KW"/>
</dbReference>
<keyword evidence="3 8" id="KW-0548">Nucleotidyltransferase</keyword>
<keyword evidence="6 8" id="KW-0238">DNA-binding</keyword>
<keyword evidence="2 8" id="KW-0808">Transferase</keyword>
<evidence type="ECO:0000259" key="11">
    <source>
        <dbReference type="Pfam" id="PF03104"/>
    </source>
</evidence>
<accession>A0A833DUR0</accession>
<dbReference type="InterPro" id="IPR036397">
    <property type="entry name" value="RNaseH_sf"/>
</dbReference>
<feature type="domain" description="DNA-directed DNA polymerase family B exonuclease" evidence="11">
    <location>
        <begin position="246"/>
        <end position="467"/>
    </location>
</feature>
<feature type="region of interest" description="Disordered" evidence="9">
    <location>
        <begin position="14"/>
        <end position="73"/>
    </location>
</feature>
<keyword evidence="5 8" id="KW-0239">DNA-directed DNA polymerase</keyword>
<comment type="similarity">
    <text evidence="1 8">Belongs to the DNA polymerase type-B family.</text>
</comment>
<evidence type="ECO:0000256" key="1">
    <source>
        <dbReference type="ARBA" id="ARBA00005755"/>
    </source>
</evidence>
<dbReference type="Pfam" id="PF03104">
    <property type="entry name" value="DNA_pol_B_exo1"/>
    <property type="match status" value="1"/>
</dbReference>
<evidence type="ECO:0000256" key="7">
    <source>
        <dbReference type="ARBA" id="ARBA00049244"/>
    </source>
</evidence>
<feature type="compositionally biased region" description="Basic and acidic residues" evidence="9">
    <location>
        <begin position="14"/>
        <end position="27"/>
    </location>
</feature>
<dbReference type="SMART" id="SM00486">
    <property type="entry name" value="POLBc"/>
    <property type="match status" value="1"/>
</dbReference>
<dbReference type="Proteomes" id="UP000605805">
    <property type="component" value="Unassembled WGS sequence"/>
</dbReference>
<dbReference type="FunFam" id="1.10.287.690:FF:000011">
    <property type="entry name" value="DNA polymerase"/>
    <property type="match status" value="1"/>
</dbReference>
<evidence type="ECO:0000256" key="6">
    <source>
        <dbReference type="ARBA" id="ARBA00023125"/>
    </source>
</evidence>
<dbReference type="PANTHER" id="PTHR10322:SF20">
    <property type="entry name" value="DNA POLYMERASE 1"/>
    <property type="match status" value="1"/>
</dbReference>
<dbReference type="NCBIfam" id="NF004417">
    <property type="entry name" value="PRK05761.1-3"/>
    <property type="match status" value="1"/>
</dbReference>
<evidence type="ECO:0000313" key="12">
    <source>
        <dbReference type="EMBL" id="HIP57159.1"/>
    </source>
</evidence>
<dbReference type="InterPro" id="IPR006133">
    <property type="entry name" value="DNA-dir_DNA_pol_B_exonuc"/>
</dbReference>
<dbReference type="GO" id="GO:0003887">
    <property type="term" value="F:DNA-directed DNA polymerase activity"/>
    <property type="evidence" value="ECO:0007669"/>
    <property type="project" value="UniProtKB-KW"/>
</dbReference>
<evidence type="ECO:0000256" key="8">
    <source>
        <dbReference type="RuleBase" id="RU000442"/>
    </source>
</evidence>
<gene>
    <name evidence="12" type="ORF">EYH02_03705</name>
</gene>
<dbReference type="Gene3D" id="3.30.342.10">
    <property type="entry name" value="DNA Polymerase, chain B, domain 1"/>
    <property type="match status" value="1"/>
</dbReference>
<dbReference type="InterPro" id="IPR042087">
    <property type="entry name" value="DNA_pol_B_thumb"/>
</dbReference>
<evidence type="ECO:0000256" key="5">
    <source>
        <dbReference type="ARBA" id="ARBA00022932"/>
    </source>
</evidence>
<dbReference type="SUPFAM" id="SSF56672">
    <property type="entry name" value="DNA/RNA polymerases"/>
    <property type="match status" value="1"/>
</dbReference>
<dbReference type="PRINTS" id="PR00106">
    <property type="entry name" value="DNAPOLB"/>
</dbReference>
<feature type="compositionally biased region" description="Polar residues" evidence="9">
    <location>
        <begin position="34"/>
        <end position="58"/>
    </location>
</feature>
<evidence type="ECO:0000259" key="10">
    <source>
        <dbReference type="Pfam" id="PF00136"/>
    </source>
</evidence>
<dbReference type="Pfam" id="PF00136">
    <property type="entry name" value="DNA_pol_B"/>
    <property type="match status" value="1"/>
</dbReference>
<dbReference type="PANTHER" id="PTHR10322">
    <property type="entry name" value="DNA POLYMERASE CATALYTIC SUBUNIT"/>
    <property type="match status" value="1"/>
</dbReference>
<evidence type="ECO:0000256" key="4">
    <source>
        <dbReference type="ARBA" id="ARBA00022705"/>
    </source>
</evidence>
<dbReference type="EC" id="2.7.7.7" evidence="8"/>
<evidence type="ECO:0000256" key="3">
    <source>
        <dbReference type="ARBA" id="ARBA00022695"/>
    </source>
</evidence>
<dbReference type="Gene3D" id="1.10.132.60">
    <property type="entry name" value="DNA polymerase family B, C-terminal domain"/>
    <property type="match status" value="1"/>
</dbReference>
<dbReference type="Gene3D" id="3.30.420.10">
    <property type="entry name" value="Ribonuclease H-like superfamily/Ribonuclease H"/>
    <property type="match status" value="1"/>
</dbReference>
<dbReference type="Gene3D" id="1.10.287.690">
    <property type="entry name" value="Helix hairpin bin"/>
    <property type="match status" value="1"/>
</dbReference>
<dbReference type="InterPro" id="IPR017964">
    <property type="entry name" value="DNA-dir_DNA_pol_B_CS"/>
</dbReference>
<dbReference type="InterPro" id="IPR023211">
    <property type="entry name" value="DNA_pol_palm_dom_sf"/>
</dbReference>
<keyword evidence="4 8" id="KW-0235">DNA replication</keyword>
<evidence type="ECO:0000256" key="9">
    <source>
        <dbReference type="SAM" id="MobiDB-lite"/>
    </source>
</evidence>
<dbReference type="Gene3D" id="3.90.1600.10">
    <property type="entry name" value="Palm domain of DNA polymerase"/>
    <property type="match status" value="1"/>
</dbReference>
<evidence type="ECO:0000256" key="2">
    <source>
        <dbReference type="ARBA" id="ARBA00022679"/>
    </source>
</evidence>
<dbReference type="NCBIfam" id="NF004419">
    <property type="entry name" value="PRK05761.1-5"/>
    <property type="match status" value="1"/>
</dbReference>
<reference evidence="12" key="1">
    <citation type="journal article" date="2020" name="ISME J.">
        <title>Gammaproteobacteria mediating utilization of methyl-, sulfur- and petroleum organic compounds in deep ocean hydrothermal plumes.</title>
        <authorList>
            <person name="Zhou Z."/>
            <person name="Liu Y."/>
            <person name="Pan J."/>
            <person name="Cron B.R."/>
            <person name="Toner B.M."/>
            <person name="Anantharaman K."/>
            <person name="Breier J.A."/>
            <person name="Dick G.J."/>
            <person name="Li M."/>
        </authorList>
    </citation>
    <scope>NUCLEOTIDE SEQUENCE</scope>
    <source>
        <strain evidence="12">SZUA-1435</strain>
    </source>
</reference>
<sequence>MARYRTLLDFIAKNNKDRGSGDKDRGGSVKSFGNVLTTTNQTIPTSSSSKGSIDTTPSICERRSTDSKSVESQNVDSVSEAVGNVISKEEFGIKVTSRHVEHEQSSKLFKHADILVTISPSVNIENPRTVKFIRDRKEVANVKRAFLLDVDYDGERGKAVLILYDTDNNELVYWYDKTGHKPYFLTDLPPDKVSKMPEIVRHPSFEGVEVVEKIDLLYGVKRYFTKIVTKDPLAVRFLRSKVPIAWEADIRYHINYIYDRGLVPGIEYSIEGTEIREVIELDLAELKKQVTSILGMDEKDSETIELAVSLMKLFEARWFSPRRLAIDIEVYTPYAGRIPPPEHAEYPVISVAMTANDGLRKVLVLYRENIKVSKVEDVGDVDIEIFDSEMPLILETFNIISQYPIILSFNGDNFDFRYLYRRAQKLGIPKEHIPIRLKVISKGNRQEYQVKLLTGLHVDLYKFLDNKAIQAYAFEGKYKEVTLDAVAQALLGYGKILHEEDIGRLDLLTLVKYNLRDAELTLQLTLFSEELLWKLILLLMRISKLGLEDVTRTTVSVWIKNLFYWEHRRRGILIPRKEDIRRLKGKKFTEAVIKGKKYAGAIVIDPPRGVFFNVAVLDYASLYPSIIMRWNLSYETIDPPEGMCKDVRVIVDEKGNAIHKVCFDRPGITAQIVGLLRDFRVKIYKKKAKDRNIPDELRNWYDVVQRAMKVYINASYGVFGAETFPLYAPSVAESVTALGRRVIMMSIQRAEELGLKVLYGDTDSLFVWNPSPEALEELRKWVEQEFGLELEVDKVYKFVAFALKKNYIGVRADGSVDIKGMVGKKRNTPDFIKRLFLDIVNDISSIENPEDAFAVIGKIKEKLFDAYIRLRYKILTLDEVAFRVGLTKPLSEYKRSTPQHVKAALQLQRYGVQIAPGDVITFVKVRGKDGVKPIQLAKVAEIDPQKYLEAMKSALEQLFTPFNISWEEIVGSHRLI</sequence>
<dbReference type="InterPro" id="IPR006172">
    <property type="entry name" value="DNA-dir_DNA_pol_B"/>
</dbReference>
<dbReference type="InterPro" id="IPR006134">
    <property type="entry name" value="DNA-dir_DNA_pol_B_multi_dom"/>
</dbReference>
<evidence type="ECO:0000313" key="13">
    <source>
        <dbReference type="Proteomes" id="UP000605805"/>
    </source>
</evidence>